<gene>
    <name evidence="5" type="ORF">WJX75_001458</name>
</gene>
<evidence type="ECO:0000256" key="3">
    <source>
        <dbReference type="ARBA" id="ARBA00022691"/>
    </source>
</evidence>
<sequence>MQSLLFRIQRGLPLKKLNVRPETVEGDLSLVVSKPTKKGQPLVAVPSSAWLTQQVVRSSSIGSLVQDLEPWLQIALFLLHERSKPDAAWQGYLDSIPAQPDVPLFWSEEELSQLEGTQLLSSVQGYRQFFEAKHAELEEQLFAAHRNAFPPHSHELDDFLWAVATVRSRVHSPLDGEDVALVPLADLVQHSKVQGARWQLQLAGGLFSKAQALVVEAERDYAEGEVVTMDYGAPVTGEDEGKLDSQVLLDYGALDAVRPQGGFILSLALPEDDKYYDDKADILELNGLSEAASFVLRANEEPSEQLLGFLRLLNLSGQDAFLLEPLFRNEAWGHMLAPVSEANERAVYESMMDGCRAALQGYATTIDDDLLALRDTLPGTRLEKAIMVRLGEKETLDATLAFFEERYDKLASLEFYQERRLKRLGLLDDDGGSTYDSFFVDGIA</sequence>
<dbReference type="InterPro" id="IPR050600">
    <property type="entry name" value="SETD3_SETD6_MTase"/>
</dbReference>
<organism evidence="5 6">
    <name type="scientific">Coccomyxa subellipsoidea</name>
    <dbReference type="NCBI Taxonomy" id="248742"/>
    <lineage>
        <taxon>Eukaryota</taxon>
        <taxon>Viridiplantae</taxon>
        <taxon>Chlorophyta</taxon>
        <taxon>core chlorophytes</taxon>
        <taxon>Trebouxiophyceae</taxon>
        <taxon>Trebouxiophyceae incertae sedis</taxon>
        <taxon>Coccomyxaceae</taxon>
        <taxon>Coccomyxa</taxon>
    </lineage>
</organism>
<dbReference type="Gene3D" id="3.90.1420.10">
    <property type="entry name" value="Rubisco LSMT, substrate-binding domain"/>
    <property type="match status" value="1"/>
</dbReference>
<dbReference type="InterPro" id="IPR015353">
    <property type="entry name" value="Rubisco_LSMT_subst-bd"/>
</dbReference>
<dbReference type="Proteomes" id="UP001491310">
    <property type="component" value="Unassembled WGS sequence"/>
</dbReference>
<evidence type="ECO:0000313" key="6">
    <source>
        <dbReference type="Proteomes" id="UP001491310"/>
    </source>
</evidence>
<reference evidence="5 6" key="1">
    <citation type="journal article" date="2024" name="Nat. Commun.">
        <title>Phylogenomics reveals the evolutionary origins of lichenization in chlorophyte algae.</title>
        <authorList>
            <person name="Puginier C."/>
            <person name="Libourel C."/>
            <person name="Otte J."/>
            <person name="Skaloud P."/>
            <person name="Haon M."/>
            <person name="Grisel S."/>
            <person name="Petersen M."/>
            <person name="Berrin J.G."/>
            <person name="Delaux P.M."/>
            <person name="Dal Grande F."/>
            <person name="Keller J."/>
        </authorList>
    </citation>
    <scope>NUCLEOTIDE SEQUENCE [LARGE SCALE GENOMIC DNA]</scope>
    <source>
        <strain evidence="5 6">SAG 216-7</strain>
    </source>
</reference>
<keyword evidence="2" id="KW-0808">Transferase</keyword>
<dbReference type="InterPro" id="IPR036464">
    <property type="entry name" value="Rubisco_LSMT_subst-bd_sf"/>
</dbReference>
<dbReference type="PANTHER" id="PTHR13271">
    <property type="entry name" value="UNCHARACTERIZED PUTATIVE METHYLTRANSFERASE"/>
    <property type="match status" value="1"/>
</dbReference>
<keyword evidence="6" id="KW-1185">Reference proteome</keyword>
<keyword evidence="3" id="KW-0949">S-adenosyl-L-methionine</keyword>
<keyword evidence="1" id="KW-0489">Methyltransferase</keyword>
<accession>A0ABR2Z1Q4</accession>
<evidence type="ECO:0000256" key="1">
    <source>
        <dbReference type="ARBA" id="ARBA00022603"/>
    </source>
</evidence>
<evidence type="ECO:0000259" key="4">
    <source>
        <dbReference type="Pfam" id="PF09273"/>
    </source>
</evidence>
<dbReference type="SUPFAM" id="SSF81822">
    <property type="entry name" value="RuBisCo LSMT C-terminal, substrate-binding domain"/>
    <property type="match status" value="1"/>
</dbReference>
<dbReference type="Pfam" id="PF09273">
    <property type="entry name" value="Rubis-subs-bind"/>
    <property type="match status" value="1"/>
</dbReference>
<protein>
    <recommendedName>
        <fullName evidence="4">Rubisco LSMT substrate-binding domain-containing protein</fullName>
    </recommendedName>
</protein>
<proteinExistence type="predicted"/>
<evidence type="ECO:0000256" key="2">
    <source>
        <dbReference type="ARBA" id="ARBA00022679"/>
    </source>
</evidence>
<evidence type="ECO:0000313" key="5">
    <source>
        <dbReference type="EMBL" id="KAK9918129.1"/>
    </source>
</evidence>
<dbReference type="Gene3D" id="3.90.1410.10">
    <property type="entry name" value="set domain protein methyltransferase, domain 1"/>
    <property type="match status" value="1"/>
</dbReference>
<comment type="caution">
    <text evidence="5">The sequence shown here is derived from an EMBL/GenBank/DDBJ whole genome shotgun (WGS) entry which is preliminary data.</text>
</comment>
<feature type="domain" description="Rubisco LSMT substrate-binding" evidence="4">
    <location>
        <begin position="270"/>
        <end position="396"/>
    </location>
</feature>
<dbReference type="InterPro" id="IPR046341">
    <property type="entry name" value="SET_dom_sf"/>
</dbReference>
<dbReference type="SUPFAM" id="SSF82199">
    <property type="entry name" value="SET domain"/>
    <property type="match status" value="1"/>
</dbReference>
<name>A0ABR2Z1Q4_9CHLO</name>
<dbReference type="EMBL" id="JALJOT010000001">
    <property type="protein sequence ID" value="KAK9918129.1"/>
    <property type="molecule type" value="Genomic_DNA"/>
</dbReference>